<dbReference type="Gene3D" id="1.25.40.20">
    <property type="entry name" value="Ankyrin repeat-containing domain"/>
    <property type="match status" value="1"/>
</dbReference>
<name>A0A0C3G5F5_PILCF</name>
<proteinExistence type="predicted"/>
<dbReference type="SMART" id="SM00248">
    <property type="entry name" value="ANK"/>
    <property type="match status" value="2"/>
</dbReference>
<dbReference type="InterPro" id="IPR002110">
    <property type="entry name" value="Ankyrin_rpt"/>
</dbReference>
<feature type="compositionally biased region" description="Acidic residues" evidence="2">
    <location>
        <begin position="244"/>
        <end position="254"/>
    </location>
</feature>
<sequence length="304" mass="32769">MGHPRALAGTYISTNCFGHGRPAHHELRILEITVCIALQHSLVHSALVRSEFIRFRVDSSVEYIHPGRDGAQRLQECLHSAAVNGNIGLVKYPLSHGNLDGVLPLHAASSGVNYLVVKPLIEQGADVNASSAHADPADKHSVNPEMRDNGKRTFPPEPTSPFGAYAFYPTKPDNETVPNDVLAPRGPSLPHICNKLPAPSHSTSSQRSQLAGQDAEPEPPRSSTTHKLGSLNQFMKIESRNETEGSEGESECDDTPNNKEDKLVSDGAEERQSQGSKRDSTIPNDIVTSIADGRATGGEREVEG</sequence>
<dbReference type="PROSITE" id="PS50297">
    <property type="entry name" value="ANK_REP_REGION"/>
    <property type="match status" value="1"/>
</dbReference>
<dbReference type="AlphaFoldDB" id="A0A0C3G5F5"/>
<accession>A0A0C3G5F5</accession>
<keyword evidence="1" id="KW-0040">ANK repeat</keyword>
<dbReference type="InParanoid" id="A0A0C3G5F5"/>
<dbReference type="STRING" id="765440.A0A0C3G5F5"/>
<dbReference type="HOGENOM" id="CLU_915610_0_0_1"/>
<gene>
    <name evidence="3" type="ORF">PILCRDRAFT_4998</name>
</gene>
<dbReference type="Proteomes" id="UP000054166">
    <property type="component" value="Unassembled WGS sequence"/>
</dbReference>
<feature type="compositionally biased region" description="Polar residues" evidence="2">
    <location>
        <begin position="221"/>
        <end position="233"/>
    </location>
</feature>
<keyword evidence="4" id="KW-1185">Reference proteome</keyword>
<dbReference type="OrthoDB" id="194358at2759"/>
<dbReference type="SUPFAM" id="SSF48403">
    <property type="entry name" value="Ankyrin repeat"/>
    <property type="match status" value="1"/>
</dbReference>
<protein>
    <submittedName>
        <fullName evidence="3">Uncharacterized protein</fullName>
    </submittedName>
</protein>
<feature type="region of interest" description="Disordered" evidence="2">
    <location>
        <begin position="128"/>
        <end position="304"/>
    </location>
</feature>
<dbReference type="PROSITE" id="PS50088">
    <property type="entry name" value="ANK_REPEAT"/>
    <property type="match status" value="1"/>
</dbReference>
<evidence type="ECO:0000313" key="4">
    <source>
        <dbReference type="Proteomes" id="UP000054166"/>
    </source>
</evidence>
<dbReference type="Pfam" id="PF00023">
    <property type="entry name" value="Ank"/>
    <property type="match status" value="1"/>
</dbReference>
<dbReference type="InterPro" id="IPR036770">
    <property type="entry name" value="Ankyrin_rpt-contain_sf"/>
</dbReference>
<feature type="compositionally biased region" description="Basic and acidic residues" evidence="2">
    <location>
        <begin position="256"/>
        <end position="280"/>
    </location>
</feature>
<dbReference type="EMBL" id="KN832983">
    <property type="protein sequence ID" value="KIM85881.1"/>
    <property type="molecule type" value="Genomic_DNA"/>
</dbReference>
<evidence type="ECO:0000256" key="1">
    <source>
        <dbReference type="PROSITE-ProRule" id="PRU00023"/>
    </source>
</evidence>
<reference evidence="4" key="2">
    <citation type="submission" date="2015-01" db="EMBL/GenBank/DDBJ databases">
        <title>Evolutionary Origins and Diversification of the Mycorrhizal Mutualists.</title>
        <authorList>
            <consortium name="DOE Joint Genome Institute"/>
            <consortium name="Mycorrhizal Genomics Consortium"/>
            <person name="Kohler A."/>
            <person name="Kuo A."/>
            <person name="Nagy L.G."/>
            <person name="Floudas D."/>
            <person name="Copeland A."/>
            <person name="Barry K.W."/>
            <person name="Cichocki N."/>
            <person name="Veneault-Fourrey C."/>
            <person name="LaButti K."/>
            <person name="Lindquist E.A."/>
            <person name="Lipzen A."/>
            <person name="Lundell T."/>
            <person name="Morin E."/>
            <person name="Murat C."/>
            <person name="Riley R."/>
            <person name="Ohm R."/>
            <person name="Sun H."/>
            <person name="Tunlid A."/>
            <person name="Henrissat B."/>
            <person name="Grigoriev I.V."/>
            <person name="Hibbett D.S."/>
            <person name="Martin F."/>
        </authorList>
    </citation>
    <scope>NUCLEOTIDE SEQUENCE [LARGE SCALE GENOMIC DNA]</scope>
    <source>
        <strain evidence="4">F 1598</strain>
    </source>
</reference>
<organism evidence="3 4">
    <name type="scientific">Piloderma croceum (strain F 1598)</name>
    <dbReference type="NCBI Taxonomy" id="765440"/>
    <lineage>
        <taxon>Eukaryota</taxon>
        <taxon>Fungi</taxon>
        <taxon>Dikarya</taxon>
        <taxon>Basidiomycota</taxon>
        <taxon>Agaricomycotina</taxon>
        <taxon>Agaricomycetes</taxon>
        <taxon>Agaricomycetidae</taxon>
        <taxon>Atheliales</taxon>
        <taxon>Atheliaceae</taxon>
        <taxon>Piloderma</taxon>
    </lineage>
</organism>
<reference evidence="3 4" key="1">
    <citation type="submission" date="2014-04" db="EMBL/GenBank/DDBJ databases">
        <authorList>
            <consortium name="DOE Joint Genome Institute"/>
            <person name="Kuo A."/>
            <person name="Tarkka M."/>
            <person name="Buscot F."/>
            <person name="Kohler A."/>
            <person name="Nagy L.G."/>
            <person name="Floudas D."/>
            <person name="Copeland A."/>
            <person name="Barry K.W."/>
            <person name="Cichocki N."/>
            <person name="Veneault-Fourrey C."/>
            <person name="LaButti K."/>
            <person name="Lindquist E.A."/>
            <person name="Lipzen A."/>
            <person name="Lundell T."/>
            <person name="Morin E."/>
            <person name="Murat C."/>
            <person name="Sun H."/>
            <person name="Tunlid A."/>
            <person name="Henrissat B."/>
            <person name="Grigoriev I.V."/>
            <person name="Hibbett D.S."/>
            <person name="Martin F."/>
            <person name="Nordberg H.P."/>
            <person name="Cantor M.N."/>
            <person name="Hua S.X."/>
        </authorList>
    </citation>
    <scope>NUCLEOTIDE SEQUENCE [LARGE SCALE GENOMIC DNA]</scope>
    <source>
        <strain evidence="3 4">F 1598</strain>
    </source>
</reference>
<evidence type="ECO:0000313" key="3">
    <source>
        <dbReference type="EMBL" id="KIM85881.1"/>
    </source>
</evidence>
<feature type="compositionally biased region" description="Polar residues" evidence="2">
    <location>
        <begin position="200"/>
        <end position="211"/>
    </location>
</feature>
<feature type="compositionally biased region" description="Basic and acidic residues" evidence="2">
    <location>
        <begin position="135"/>
        <end position="151"/>
    </location>
</feature>
<feature type="repeat" description="ANK" evidence="1">
    <location>
        <begin position="100"/>
        <end position="132"/>
    </location>
</feature>
<evidence type="ECO:0000256" key="2">
    <source>
        <dbReference type="SAM" id="MobiDB-lite"/>
    </source>
</evidence>